<sequence>MVPRIAISLLALAAPWAAWGSIYSCESGGVVRYTDKPLAHCRAADLSAAKVGRYSSGPLPFAAPAAPKPSASAAPQAVKAAAKKTPAAKPVAAKNTANAGKTSVKTAAAPPVKAAANSRRSILEAELGNERRALAQAQKALAEARTAQTGSVDKTRVAGLQEAVSDRQQNIQALQRELGRM</sequence>
<dbReference type="AlphaFoldDB" id="A0A378UJ81"/>
<keyword evidence="1" id="KW-0175">Coiled coil</keyword>
<reference evidence="3 4" key="1">
    <citation type="submission" date="2018-06" db="EMBL/GenBank/DDBJ databases">
        <authorList>
            <consortium name="Pathogen Informatics"/>
            <person name="Doyle S."/>
        </authorList>
    </citation>
    <scope>NUCLEOTIDE SEQUENCE [LARGE SCALE GENOMIC DNA]</scope>
    <source>
        <strain evidence="3 4">NCTC10295</strain>
    </source>
</reference>
<evidence type="ECO:0000313" key="3">
    <source>
        <dbReference type="EMBL" id="STZ76551.1"/>
    </source>
</evidence>
<dbReference type="Proteomes" id="UP000254651">
    <property type="component" value="Unassembled WGS sequence"/>
</dbReference>
<gene>
    <name evidence="3" type="ORF">NCTC10295_01325</name>
</gene>
<protein>
    <submittedName>
        <fullName evidence="3">Periplasmic protein</fullName>
    </submittedName>
</protein>
<feature type="region of interest" description="Disordered" evidence="2">
    <location>
        <begin position="64"/>
        <end position="112"/>
    </location>
</feature>
<dbReference type="PROSITE" id="PS51257">
    <property type="entry name" value="PROKAR_LIPOPROTEIN"/>
    <property type="match status" value="1"/>
</dbReference>
<dbReference type="EMBL" id="UGQS01000002">
    <property type="protein sequence ID" value="STZ76551.1"/>
    <property type="molecule type" value="Genomic_DNA"/>
</dbReference>
<proteinExistence type="predicted"/>
<evidence type="ECO:0000313" key="4">
    <source>
        <dbReference type="Proteomes" id="UP000254651"/>
    </source>
</evidence>
<organism evidence="3 4">
    <name type="scientific">Bergeriella denitrificans</name>
    <name type="common">Neisseria denitrificans</name>
    <dbReference type="NCBI Taxonomy" id="494"/>
    <lineage>
        <taxon>Bacteria</taxon>
        <taxon>Pseudomonadati</taxon>
        <taxon>Pseudomonadota</taxon>
        <taxon>Betaproteobacteria</taxon>
        <taxon>Neisseriales</taxon>
        <taxon>Neisseriaceae</taxon>
        <taxon>Bergeriella</taxon>
    </lineage>
</organism>
<dbReference type="RefSeq" id="WP_066078929.1">
    <property type="nucleotide sequence ID" value="NZ_CP181246.1"/>
</dbReference>
<evidence type="ECO:0000256" key="1">
    <source>
        <dbReference type="SAM" id="Coils"/>
    </source>
</evidence>
<name>A0A378UJ81_BERDE</name>
<keyword evidence="4" id="KW-1185">Reference proteome</keyword>
<feature type="coiled-coil region" evidence="1">
    <location>
        <begin position="120"/>
        <end position="177"/>
    </location>
</feature>
<evidence type="ECO:0000256" key="2">
    <source>
        <dbReference type="SAM" id="MobiDB-lite"/>
    </source>
</evidence>
<accession>A0A378UJ81</accession>